<name>A0AAW9PUX5_9CYAN</name>
<dbReference type="InterPro" id="IPR036721">
    <property type="entry name" value="RCK_C_sf"/>
</dbReference>
<feature type="domain" description="RCK N-terminal" evidence="3">
    <location>
        <begin position="128"/>
        <end position="245"/>
    </location>
</feature>
<dbReference type="Pfam" id="PF07885">
    <property type="entry name" value="Ion_trans_2"/>
    <property type="match status" value="1"/>
</dbReference>
<dbReference type="PANTHER" id="PTHR43833:SF9">
    <property type="entry name" value="POTASSIUM CHANNEL PROTEIN YUGO-RELATED"/>
    <property type="match status" value="1"/>
</dbReference>
<keyword evidence="2" id="KW-1133">Transmembrane helix</keyword>
<dbReference type="GO" id="GO:0006813">
    <property type="term" value="P:potassium ion transport"/>
    <property type="evidence" value="ECO:0007669"/>
    <property type="project" value="InterPro"/>
</dbReference>
<dbReference type="SUPFAM" id="SSF51735">
    <property type="entry name" value="NAD(P)-binding Rossmann-fold domains"/>
    <property type="match status" value="1"/>
</dbReference>
<accession>A0AAW9PUX5</accession>
<feature type="transmembrane region" description="Helical" evidence="2">
    <location>
        <begin position="54"/>
        <end position="70"/>
    </location>
</feature>
<feature type="transmembrane region" description="Helical" evidence="2">
    <location>
        <begin position="82"/>
        <end position="99"/>
    </location>
</feature>
<dbReference type="PROSITE" id="PS51202">
    <property type="entry name" value="RCK_C"/>
    <property type="match status" value="1"/>
</dbReference>
<evidence type="ECO:0000256" key="2">
    <source>
        <dbReference type="SAM" id="Phobius"/>
    </source>
</evidence>
<evidence type="ECO:0000259" key="3">
    <source>
        <dbReference type="PROSITE" id="PS51201"/>
    </source>
</evidence>
<keyword evidence="2" id="KW-0472">Membrane</keyword>
<dbReference type="Pfam" id="PF02254">
    <property type="entry name" value="TrkA_N"/>
    <property type="match status" value="1"/>
</dbReference>
<dbReference type="PANTHER" id="PTHR43833">
    <property type="entry name" value="POTASSIUM CHANNEL PROTEIN 2-RELATED-RELATED"/>
    <property type="match status" value="1"/>
</dbReference>
<dbReference type="PROSITE" id="PS51201">
    <property type="entry name" value="RCK_N"/>
    <property type="match status" value="1"/>
</dbReference>
<protein>
    <submittedName>
        <fullName evidence="5">Potassium channel protein</fullName>
    </submittedName>
</protein>
<keyword evidence="5" id="KW-0407">Ion channel</keyword>
<feature type="non-terminal residue" evidence="5">
    <location>
        <position position="1"/>
    </location>
</feature>
<feature type="transmembrane region" description="Helical" evidence="2">
    <location>
        <begin position="28"/>
        <end position="48"/>
    </location>
</feature>
<dbReference type="InterPro" id="IPR006037">
    <property type="entry name" value="RCK_C"/>
</dbReference>
<comment type="caution">
    <text evidence="5">The sequence shown here is derived from an EMBL/GenBank/DDBJ whole genome shotgun (WGS) entry which is preliminary data.</text>
</comment>
<sequence length="367" mass="40787">FWQLFLSYSPVRFMGSIIKKYQILRLELSLGVLSLVSLILVGTIGYQWIEGWNGLNSLFMTIMILTTVGFGETPPLDDKGRVFAISLILLGLINISYIGNRFTQALFQGYFQEVIRLRQQQEIMESLNQHYIVCGFGRTGRQVTSEFAAEGVPFVVIDNDPEQVQSAKHMNYKTILGDATLDEALQRVGIERAICLVCTLPSDAENLYTVLSAKTLNPKVRAIARASNEEAIQKMRRGGADEVISPYITGGKRMAAAALRPQVMDFVDGILSSGNRSFYIEEFRLDADCPLVGFTLHEARLRSQTGALVLAIRRTDGNLLGGPSADTMLVEGDLLICMGTSEQLRELNQILFPLDRPYKAPRPPRGT</sequence>
<keyword evidence="5" id="KW-0406">Ion transport</keyword>
<dbReference type="Gene3D" id="1.10.287.70">
    <property type="match status" value="1"/>
</dbReference>
<keyword evidence="5" id="KW-0813">Transport</keyword>
<gene>
    <name evidence="5" type="ORF">V2H45_04465</name>
</gene>
<dbReference type="AlphaFoldDB" id="A0AAW9PUX5"/>
<comment type="subcellular location">
    <subcellularLocation>
        <location evidence="1">Cell membrane</location>
        <topology evidence="1">Multi-pass membrane protein</topology>
    </subcellularLocation>
</comment>
<dbReference type="InterPro" id="IPR013099">
    <property type="entry name" value="K_chnl_dom"/>
</dbReference>
<keyword evidence="6" id="KW-1185">Reference proteome</keyword>
<proteinExistence type="predicted"/>
<evidence type="ECO:0000313" key="6">
    <source>
        <dbReference type="Proteomes" id="UP001333818"/>
    </source>
</evidence>
<dbReference type="Gene3D" id="3.30.70.1450">
    <property type="entry name" value="Regulator of K+ conductance, C-terminal domain"/>
    <property type="match status" value="1"/>
</dbReference>
<dbReference type="InterPro" id="IPR050721">
    <property type="entry name" value="Trk_Ktr_HKT_K-transport"/>
</dbReference>
<dbReference type="Pfam" id="PF02080">
    <property type="entry name" value="TrkA_C"/>
    <property type="match status" value="1"/>
</dbReference>
<reference evidence="5" key="1">
    <citation type="submission" date="2024-01" db="EMBL/GenBank/DDBJ databases">
        <title>Bank of Algae and Cyanobacteria of the Azores (BACA) strain genomes.</title>
        <authorList>
            <person name="Luz R."/>
            <person name="Cordeiro R."/>
            <person name="Fonseca A."/>
            <person name="Goncalves V."/>
        </authorList>
    </citation>
    <scope>NUCLEOTIDE SEQUENCE</scope>
    <source>
        <strain evidence="5">BACA0141</strain>
    </source>
</reference>
<evidence type="ECO:0000313" key="5">
    <source>
        <dbReference type="EMBL" id="MEE3715998.1"/>
    </source>
</evidence>
<organism evidence="5 6">
    <name type="scientific">Tumidithrix elongata BACA0141</name>
    <dbReference type="NCBI Taxonomy" id="2716417"/>
    <lineage>
        <taxon>Bacteria</taxon>
        <taxon>Bacillati</taxon>
        <taxon>Cyanobacteriota</taxon>
        <taxon>Cyanophyceae</taxon>
        <taxon>Pseudanabaenales</taxon>
        <taxon>Pseudanabaenaceae</taxon>
        <taxon>Tumidithrix</taxon>
        <taxon>Tumidithrix elongata</taxon>
    </lineage>
</organism>
<dbReference type="InterPro" id="IPR036291">
    <property type="entry name" value="NAD(P)-bd_dom_sf"/>
</dbReference>
<keyword evidence="2" id="KW-0812">Transmembrane</keyword>
<dbReference type="GO" id="GO:0005886">
    <property type="term" value="C:plasma membrane"/>
    <property type="evidence" value="ECO:0007669"/>
    <property type="project" value="UniProtKB-SubCell"/>
</dbReference>
<dbReference type="SUPFAM" id="SSF116726">
    <property type="entry name" value="TrkA C-terminal domain-like"/>
    <property type="match status" value="1"/>
</dbReference>
<dbReference type="Gene3D" id="3.40.50.720">
    <property type="entry name" value="NAD(P)-binding Rossmann-like Domain"/>
    <property type="match status" value="1"/>
</dbReference>
<dbReference type="GO" id="GO:0008324">
    <property type="term" value="F:monoatomic cation transmembrane transporter activity"/>
    <property type="evidence" value="ECO:0007669"/>
    <property type="project" value="InterPro"/>
</dbReference>
<dbReference type="SUPFAM" id="SSF81324">
    <property type="entry name" value="Voltage-gated potassium channels"/>
    <property type="match status" value="1"/>
</dbReference>
<dbReference type="Proteomes" id="UP001333818">
    <property type="component" value="Unassembled WGS sequence"/>
</dbReference>
<evidence type="ECO:0000259" key="4">
    <source>
        <dbReference type="PROSITE" id="PS51202"/>
    </source>
</evidence>
<dbReference type="InterPro" id="IPR003148">
    <property type="entry name" value="RCK_N"/>
</dbReference>
<feature type="domain" description="RCK C-terminal" evidence="4">
    <location>
        <begin position="268"/>
        <end position="353"/>
    </location>
</feature>
<evidence type="ECO:0000256" key="1">
    <source>
        <dbReference type="ARBA" id="ARBA00004651"/>
    </source>
</evidence>
<dbReference type="EMBL" id="JAZBJZ010000010">
    <property type="protein sequence ID" value="MEE3715998.1"/>
    <property type="molecule type" value="Genomic_DNA"/>
</dbReference>